<dbReference type="GO" id="GO:0055085">
    <property type="term" value="P:transmembrane transport"/>
    <property type="evidence" value="ECO:0007669"/>
    <property type="project" value="InterPro"/>
</dbReference>
<dbReference type="InterPro" id="IPR003538">
    <property type="entry name" value="TonB"/>
</dbReference>
<reference evidence="13 14" key="1">
    <citation type="submission" date="2020-08" db="EMBL/GenBank/DDBJ databases">
        <title>Genomic Encyclopedia of Type Strains, Phase IV (KMG-IV): sequencing the most valuable type-strain genomes for metagenomic binning, comparative biology and taxonomic classification.</title>
        <authorList>
            <person name="Goeker M."/>
        </authorList>
    </citation>
    <scope>NUCLEOTIDE SEQUENCE [LARGE SCALE GENOMIC DNA]</scope>
    <source>
        <strain evidence="13 14">DSM 29853</strain>
    </source>
</reference>
<evidence type="ECO:0000256" key="8">
    <source>
        <dbReference type="ARBA" id="ARBA00022989"/>
    </source>
</evidence>
<dbReference type="Gene3D" id="3.30.1150.10">
    <property type="match status" value="1"/>
</dbReference>
<name>A0A7W6NL12_9HYPH</name>
<dbReference type="NCBIfam" id="TIGR01352">
    <property type="entry name" value="tonB_Cterm"/>
    <property type="match status" value="1"/>
</dbReference>
<dbReference type="Pfam" id="PF03544">
    <property type="entry name" value="TonB_C"/>
    <property type="match status" value="1"/>
</dbReference>
<feature type="compositionally biased region" description="Basic and acidic residues" evidence="11">
    <location>
        <begin position="67"/>
        <end position="86"/>
    </location>
</feature>
<evidence type="ECO:0000256" key="9">
    <source>
        <dbReference type="ARBA" id="ARBA00023136"/>
    </source>
</evidence>
<evidence type="ECO:0000256" key="7">
    <source>
        <dbReference type="ARBA" id="ARBA00022927"/>
    </source>
</evidence>
<feature type="compositionally biased region" description="Basic and acidic residues" evidence="11">
    <location>
        <begin position="155"/>
        <end position="173"/>
    </location>
</feature>
<feature type="domain" description="TonB C-terminal" evidence="12">
    <location>
        <begin position="218"/>
        <end position="306"/>
    </location>
</feature>
<keyword evidence="14" id="KW-1185">Reference proteome</keyword>
<evidence type="ECO:0000313" key="13">
    <source>
        <dbReference type="EMBL" id="MBB4066050.1"/>
    </source>
</evidence>
<feature type="compositionally biased region" description="Pro residues" evidence="11">
    <location>
        <begin position="104"/>
        <end position="113"/>
    </location>
</feature>
<keyword evidence="8 10" id="KW-1133">Transmembrane helix</keyword>
<dbReference type="SUPFAM" id="SSF74653">
    <property type="entry name" value="TolA/TonB C-terminal domain"/>
    <property type="match status" value="1"/>
</dbReference>
<comment type="similarity">
    <text evidence="2 10">Belongs to the TonB family.</text>
</comment>
<sequence>MSAGWQDRLHRRLTLGEAAIWTAAGLLVTSVCATAAILHPPALEKAGENAPQAAIMIELAPEPEAVETERNDITEDRVDAAERPVETQEPLPLPEPPAAIEAKAPPPPAPQPVLPQEVRPEQPPVPVADSVEQQMLALLENVEVPLPVARPKPPLPEKPKAERPKADPPEKSVVRKKPKTEAPSVAARKPAATVKTADRNAATKTVASSAAAKGDATRWKARVVAHLERRKRYPQAARARGEEGTVLVVFRIDPGGRVLSTSLARSSGHSALDEAAVAMVERASPVPAPPPGASTTITAPVRFVRR</sequence>
<dbReference type="InterPro" id="IPR051045">
    <property type="entry name" value="TonB-dependent_transducer"/>
</dbReference>
<dbReference type="EMBL" id="JACIEZ010000007">
    <property type="protein sequence ID" value="MBB4066050.1"/>
    <property type="molecule type" value="Genomic_DNA"/>
</dbReference>
<keyword evidence="5 10" id="KW-0997">Cell inner membrane</keyword>
<dbReference type="GO" id="GO:0031992">
    <property type="term" value="F:energy transducer activity"/>
    <property type="evidence" value="ECO:0007669"/>
    <property type="project" value="InterPro"/>
</dbReference>
<dbReference type="InterPro" id="IPR037682">
    <property type="entry name" value="TonB_C"/>
</dbReference>
<keyword evidence="4 10" id="KW-1003">Cell membrane</keyword>
<organism evidence="13 14">
    <name type="scientific">Gellertiella hungarica</name>
    <dbReference type="NCBI Taxonomy" id="1572859"/>
    <lineage>
        <taxon>Bacteria</taxon>
        <taxon>Pseudomonadati</taxon>
        <taxon>Pseudomonadota</taxon>
        <taxon>Alphaproteobacteria</taxon>
        <taxon>Hyphomicrobiales</taxon>
        <taxon>Rhizobiaceae</taxon>
        <taxon>Gellertiella</taxon>
    </lineage>
</organism>
<evidence type="ECO:0000256" key="1">
    <source>
        <dbReference type="ARBA" id="ARBA00004383"/>
    </source>
</evidence>
<keyword evidence="9 10" id="KW-0472">Membrane</keyword>
<gene>
    <name evidence="13" type="ORF">GGR23_003263</name>
</gene>
<evidence type="ECO:0000256" key="3">
    <source>
        <dbReference type="ARBA" id="ARBA00022448"/>
    </source>
</evidence>
<feature type="region of interest" description="Disordered" evidence="11">
    <location>
        <begin position="64"/>
        <end position="125"/>
    </location>
</feature>
<keyword evidence="6 10" id="KW-0812">Transmembrane</keyword>
<dbReference type="GO" id="GO:0015031">
    <property type="term" value="P:protein transport"/>
    <property type="evidence" value="ECO:0007669"/>
    <property type="project" value="UniProtKB-UniRule"/>
</dbReference>
<evidence type="ECO:0000256" key="6">
    <source>
        <dbReference type="ARBA" id="ARBA00022692"/>
    </source>
</evidence>
<proteinExistence type="inferred from homology"/>
<evidence type="ECO:0000256" key="10">
    <source>
        <dbReference type="RuleBase" id="RU362123"/>
    </source>
</evidence>
<dbReference type="PANTHER" id="PTHR33446:SF2">
    <property type="entry name" value="PROTEIN TONB"/>
    <property type="match status" value="1"/>
</dbReference>
<keyword evidence="10" id="KW-0735">Signal-anchor</keyword>
<comment type="caution">
    <text evidence="13">The sequence shown here is derived from an EMBL/GenBank/DDBJ whole genome shotgun (WGS) entry which is preliminary data.</text>
</comment>
<dbReference type="GO" id="GO:0098797">
    <property type="term" value="C:plasma membrane protein complex"/>
    <property type="evidence" value="ECO:0007669"/>
    <property type="project" value="TreeGrafter"/>
</dbReference>
<dbReference type="GO" id="GO:0015891">
    <property type="term" value="P:siderophore transport"/>
    <property type="evidence" value="ECO:0007669"/>
    <property type="project" value="InterPro"/>
</dbReference>
<evidence type="ECO:0000259" key="12">
    <source>
        <dbReference type="PROSITE" id="PS52015"/>
    </source>
</evidence>
<dbReference type="Proteomes" id="UP000528286">
    <property type="component" value="Unassembled WGS sequence"/>
</dbReference>
<dbReference type="PRINTS" id="PR01374">
    <property type="entry name" value="TONBPROTEIN"/>
</dbReference>
<dbReference type="GO" id="GO:0030288">
    <property type="term" value="C:outer membrane-bounded periplasmic space"/>
    <property type="evidence" value="ECO:0007669"/>
    <property type="project" value="InterPro"/>
</dbReference>
<evidence type="ECO:0000256" key="4">
    <source>
        <dbReference type="ARBA" id="ARBA00022475"/>
    </source>
</evidence>
<comment type="subcellular location">
    <subcellularLocation>
        <location evidence="1 10">Cell inner membrane</location>
        <topology evidence="1 10">Single-pass membrane protein</topology>
        <orientation evidence="1 10">Periplasmic side</orientation>
    </subcellularLocation>
</comment>
<accession>A0A7W6NL12</accession>
<dbReference type="AlphaFoldDB" id="A0A7W6NL12"/>
<evidence type="ECO:0000256" key="2">
    <source>
        <dbReference type="ARBA" id="ARBA00006555"/>
    </source>
</evidence>
<comment type="function">
    <text evidence="10">Interacts with outer membrane receptor proteins that carry out high-affinity binding and energy dependent uptake into the periplasmic space of specific substrates. It could act to transduce energy from the cytoplasmic membrane to specific energy-requiring processes in the outer membrane, resulting in the release into the periplasm of ligands bound by these outer membrane proteins.</text>
</comment>
<protein>
    <recommendedName>
        <fullName evidence="10">Protein TonB</fullName>
    </recommendedName>
</protein>
<dbReference type="PROSITE" id="PS52015">
    <property type="entry name" value="TONB_CTD"/>
    <property type="match status" value="1"/>
</dbReference>
<feature type="transmembrane region" description="Helical" evidence="10">
    <location>
        <begin position="18"/>
        <end position="38"/>
    </location>
</feature>
<dbReference type="PANTHER" id="PTHR33446">
    <property type="entry name" value="PROTEIN TONB-RELATED"/>
    <property type="match status" value="1"/>
</dbReference>
<feature type="region of interest" description="Disordered" evidence="11">
    <location>
        <begin position="147"/>
        <end position="200"/>
    </location>
</feature>
<keyword evidence="7 10" id="KW-0653">Protein transport</keyword>
<dbReference type="RefSeq" id="WP_183367337.1">
    <property type="nucleotide sequence ID" value="NZ_JACIEZ010000007.1"/>
</dbReference>
<evidence type="ECO:0000313" key="14">
    <source>
        <dbReference type="Proteomes" id="UP000528286"/>
    </source>
</evidence>
<evidence type="ECO:0000256" key="11">
    <source>
        <dbReference type="SAM" id="MobiDB-lite"/>
    </source>
</evidence>
<keyword evidence="3 10" id="KW-0813">Transport</keyword>
<evidence type="ECO:0000256" key="5">
    <source>
        <dbReference type="ARBA" id="ARBA00022519"/>
    </source>
</evidence>
<dbReference type="InterPro" id="IPR006260">
    <property type="entry name" value="TonB/TolA_C"/>
</dbReference>